<sequence>MLLDTFDLGIIPEIQSVASSEAQPEQGLQLRRWTDRIRKPVGPICLVHFGYAARQISGRRIDFVVSVCIRMNTANRHTVGTAHVFDTLITTADARESHGRRTDVAQKTTPVTSHSTLT</sequence>
<name>A0A074YYF3_OPIVI</name>
<dbReference type="CTD" id="20325785"/>
<dbReference type="GeneID" id="20325785"/>
<reference evidence="2 3" key="1">
    <citation type="submission" date="2013-11" db="EMBL/GenBank/DDBJ databases">
        <title>Opisthorchis viverrini - life in the bile duct.</title>
        <authorList>
            <person name="Young N.D."/>
            <person name="Nagarajan N."/>
            <person name="Lin S.J."/>
            <person name="Korhonen P.K."/>
            <person name="Jex A.R."/>
            <person name="Hall R.S."/>
            <person name="Safavi-Hemami H."/>
            <person name="Kaewkong W."/>
            <person name="Bertrand D."/>
            <person name="Gao S."/>
            <person name="Seet Q."/>
            <person name="Wongkham S."/>
            <person name="Teh B.T."/>
            <person name="Wongkham C."/>
            <person name="Intapan P.M."/>
            <person name="Maleewong W."/>
            <person name="Yang X."/>
            <person name="Hu M."/>
            <person name="Wang Z."/>
            <person name="Hofmann A."/>
            <person name="Sternberg P.W."/>
            <person name="Tan P."/>
            <person name="Wang J."/>
            <person name="Gasser R.B."/>
        </authorList>
    </citation>
    <scope>NUCLEOTIDE SEQUENCE [LARGE SCALE GENOMIC DNA]</scope>
</reference>
<evidence type="ECO:0000313" key="3">
    <source>
        <dbReference type="Proteomes" id="UP000054324"/>
    </source>
</evidence>
<dbReference type="KEGG" id="ovi:T265_11617"/>
<gene>
    <name evidence="2" type="ORF">T265_11617</name>
</gene>
<dbReference type="EMBL" id="KL597158">
    <property type="protein sequence ID" value="KER19668.1"/>
    <property type="molecule type" value="Genomic_DNA"/>
</dbReference>
<feature type="compositionally biased region" description="Polar residues" evidence="1">
    <location>
        <begin position="105"/>
        <end position="118"/>
    </location>
</feature>
<protein>
    <submittedName>
        <fullName evidence="2">Uncharacterized protein</fullName>
    </submittedName>
</protein>
<dbReference type="Proteomes" id="UP000054324">
    <property type="component" value="Unassembled WGS sequence"/>
</dbReference>
<dbReference type="RefSeq" id="XP_009176581.1">
    <property type="nucleotide sequence ID" value="XM_009178317.1"/>
</dbReference>
<evidence type="ECO:0000256" key="1">
    <source>
        <dbReference type="SAM" id="MobiDB-lite"/>
    </source>
</evidence>
<evidence type="ECO:0000313" key="2">
    <source>
        <dbReference type="EMBL" id="KER19668.1"/>
    </source>
</evidence>
<feature type="region of interest" description="Disordered" evidence="1">
    <location>
        <begin position="96"/>
        <end position="118"/>
    </location>
</feature>
<proteinExistence type="predicted"/>
<dbReference type="AlphaFoldDB" id="A0A074YYF3"/>
<accession>A0A074YYF3</accession>
<keyword evidence="3" id="KW-1185">Reference proteome</keyword>
<organism evidence="2 3">
    <name type="scientific">Opisthorchis viverrini</name>
    <name type="common">Southeast Asian liver fluke</name>
    <dbReference type="NCBI Taxonomy" id="6198"/>
    <lineage>
        <taxon>Eukaryota</taxon>
        <taxon>Metazoa</taxon>
        <taxon>Spiralia</taxon>
        <taxon>Lophotrochozoa</taxon>
        <taxon>Platyhelminthes</taxon>
        <taxon>Trematoda</taxon>
        <taxon>Digenea</taxon>
        <taxon>Opisthorchiida</taxon>
        <taxon>Opisthorchiata</taxon>
        <taxon>Opisthorchiidae</taxon>
        <taxon>Opisthorchis</taxon>
    </lineage>
</organism>